<dbReference type="Gene3D" id="3.20.20.80">
    <property type="entry name" value="Glycosidases"/>
    <property type="match status" value="1"/>
</dbReference>
<dbReference type="SMART" id="SM00633">
    <property type="entry name" value="Glyco_10"/>
    <property type="match status" value="1"/>
</dbReference>
<feature type="domain" description="GH10" evidence="11">
    <location>
        <begin position="122"/>
        <end position="442"/>
    </location>
</feature>
<dbReference type="EMBL" id="BAMD01000019">
    <property type="protein sequence ID" value="GAF03173.1"/>
    <property type="molecule type" value="Genomic_DNA"/>
</dbReference>
<evidence type="ECO:0000256" key="5">
    <source>
        <dbReference type="ARBA" id="ARBA00022801"/>
    </source>
</evidence>
<gene>
    <name evidence="12" type="ORF">JCM21142_41838</name>
</gene>
<keyword evidence="4" id="KW-0732">Signal</keyword>
<dbReference type="EC" id="3.2.1.8" evidence="9"/>
<evidence type="ECO:0000256" key="8">
    <source>
        <dbReference type="ARBA" id="ARBA00023326"/>
    </source>
</evidence>
<accession>W7Y6C6</accession>
<dbReference type="GO" id="GO:0045493">
    <property type="term" value="P:xylan catabolic process"/>
    <property type="evidence" value="ECO:0007669"/>
    <property type="project" value="UniProtKB-KW"/>
</dbReference>
<evidence type="ECO:0000259" key="10">
    <source>
        <dbReference type="PROSITE" id="PS50853"/>
    </source>
</evidence>
<dbReference type="InterPro" id="IPR036116">
    <property type="entry name" value="FN3_sf"/>
</dbReference>
<evidence type="ECO:0000259" key="11">
    <source>
        <dbReference type="PROSITE" id="PS51760"/>
    </source>
</evidence>
<protein>
    <recommendedName>
        <fullName evidence="9">Beta-xylanase</fullName>
        <ecNumber evidence="9">3.2.1.8</ecNumber>
    </recommendedName>
</protein>
<dbReference type="SMART" id="SM00060">
    <property type="entry name" value="FN3"/>
    <property type="match status" value="1"/>
</dbReference>
<feature type="domain" description="Fibronectin type-III" evidence="10">
    <location>
        <begin position="32"/>
        <end position="123"/>
    </location>
</feature>
<keyword evidence="13" id="KW-1185">Reference proteome</keyword>
<dbReference type="InterPro" id="IPR003961">
    <property type="entry name" value="FN3_dom"/>
</dbReference>
<dbReference type="Proteomes" id="UP000019402">
    <property type="component" value="Unassembled WGS sequence"/>
</dbReference>
<sequence>MFRLKIISILFVGIMIMLSCGEDGGTQPQLSAPLALNAEDISQNSFTAQWIGVADAQGYILDVSTNVDFSTFIAGYEAKQLSKLSEVVSGLDGATQYYYRVRAYNNNVESPNSNVIKLTTAVPSDLVLKDAASDFFIGTIVQANRLTGQYDVVMQREFSSITAEYQMKMDIMYPNQGVYDWTASDAIVNYAVDNGFNLHGHALIWHNATPEWVRNFSGSDTEFEAMVKDYIKTVVGRYKGKVTSWDVVNEAFNDGSGSYRNSVFYQRLGEDYISKCFQWAREADQDVLLFYNDYNMCNDQTKQNAVFSMIDELISDGVSVNGVGFQMHISYNGPAKENIMAASNRIVERGLKVHFAELDIRANPDNNMSELTSVRALAQKEKYKEVAAIYNSLPASNKYALTIWGLKDDESWLLDFYGHQDWPLLFDMHFNKKDAYYGVLEGLLQK</sequence>
<keyword evidence="6 9" id="KW-0119">Carbohydrate metabolism</keyword>
<dbReference type="GO" id="GO:0031176">
    <property type="term" value="F:endo-1,4-beta-xylanase activity"/>
    <property type="evidence" value="ECO:0007669"/>
    <property type="project" value="UniProtKB-EC"/>
</dbReference>
<dbReference type="STRING" id="869213.GCA_000517085_01442"/>
<keyword evidence="3 12" id="KW-0858">Xylan degradation</keyword>
<evidence type="ECO:0000256" key="9">
    <source>
        <dbReference type="RuleBase" id="RU361174"/>
    </source>
</evidence>
<evidence type="ECO:0000256" key="4">
    <source>
        <dbReference type="ARBA" id="ARBA00022729"/>
    </source>
</evidence>
<dbReference type="InterPro" id="IPR013783">
    <property type="entry name" value="Ig-like_fold"/>
</dbReference>
<evidence type="ECO:0000313" key="12">
    <source>
        <dbReference type="EMBL" id="GAF03173.1"/>
    </source>
</evidence>
<evidence type="ECO:0000256" key="6">
    <source>
        <dbReference type="ARBA" id="ARBA00023277"/>
    </source>
</evidence>
<dbReference type="SUPFAM" id="SSF51445">
    <property type="entry name" value="(Trans)glycosidases"/>
    <property type="match status" value="1"/>
</dbReference>
<evidence type="ECO:0000256" key="2">
    <source>
        <dbReference type="ARBA" id="ARBA00007495"/>
    </source>
</evidence>
<comment type="caution">
    <text evidence="12">The sequence shown here is derived from an EMBL/GenBank/DDBJ whole genome shotgun (WGS) entry which is preliminary data.</text>
</comment>
<organism evidence="12 13">
    <name type="scientific">Saccharicrinis fermentans DSM 9555 = JCM 21142</name>
    <dbReference type="NCBI Taxonomy" id="869213"/>
    <lineage>
        <taxon>Bacteria</taxon>
        <taxon>Pseudomonadati</taxon>
        <taxon>Bacteroidota</taxon>
        <taxon>Bacteroidia</taxon>
        <taxon>Marinilabiliales</taxon>
        <taxon>Marinilabiliaceae</taxon>
        <taxon>Saccharicrinis</taxon>
    </lineage>
</organism>
<evidence type="ECO:0000313" key="13">
    <source>
        <dbReference type="Proteomes" id="UP000019402"/>
    </source>
</evidence>
<dbReference type="PROSITE" id="PS50853">
    <property type="entry name" value="FN3"/>
    <property type="match status" value="1"/>
</dbReference>
<dbReference type="RefSeq" id="WP_044212766.1">
    <property type="nucleotide sequence ID" value="NZ_BAMD01000019.1"/>
</dbReference>
<name>W7Y6C6_9BACT</name>
<keyword evidence="5 9" id="KW-0378">Hydrolase</keyword>
<dbReference type="InterPro" id="IPR001000">
    <property type="entry name" value="GH10_dom"/>
</dbReference>
<dbReference type="CDD" id="cd00063">
    <property type="entry name" value="FN3"/>
    <property type="match status" value="1"/>
</dbReference>
<dbReference type="InterPro" id="IPR017853">
    <property type="entry name" value="GH"/>
</dbReference>
<keyword evidence="7 9" id="KW-0326">Glycosidase</keyword>
<evidence type="ECO:0000256" key="3">
    <source>
        <dbReference type="ARBA" id="ARBA00022651"/>
    </source>
</evidence>
<dbReference type="PROSITE" id="PS51760">
    <property type="entry name" value="GH10_2"/>
    <property type="match status" value="1"/>
</dbReference>
<dbReference type="OrthoDB" id="9809277at2"/>
<reference evidence="12 13" key="1">
    <citation type="journal article" date="2014" name="Genome Announc.">
        <title>Draft Genome Sequence of Cytophaga fermentans JCM 21142T, a Facultative Anaerobe Isolated from Marine Mud.</title>
        <authorList>
            <person name="Starns D."/>
            <person name="Oshima K."/>
            <person name="Suda W."/>
            <person name="Iino T."/>
            <person name="Yuki M."/>
            <person name="Inoue J."/>
            <person name="Kitamura K."/>
            <person name="Iida T."/>
            <person name="Darby A."/>
            <person name="Hattori M."/>
            <person name="Ohkuma M."/>
        </authorList>
    </citation>
    <scope>NUCLEOTIDE SEQUENCE [LARGE SCALE GENOMIC DNA]</scope>
    <source>
        <strain evidence="12 13">JCM 21142</strain>
    </source>
</reference>
<dbReference type="InterPro" id="IPR044846">
    <property type="entry name" value="GH10"/>
</dbReference>
<evidence type="ECO:0000256" key="7">
    <source>
        <dbReference type="ARBA" id="ARBA00023295"/>
    </source>
</evidence>
<dbReference type="AlphaFoldDB" id="W7Y6C6"/>
<dbReference type="PRINTS" id="PR00134">
    <property type="entry name" value="GLHYDRLASE10"/>
</dbReference>
<dbReference type="Pfam" id="PF00331">
    <property type="entry name" value="Glyco_hydro_10"/>
    <property type="match status" value="1"/>
</dbReference>
<dbReference type="SUPFAM" id="SSF49265">
    <property type="entry name" value="Fibronectin type III"/>
    <property type="match status" value="1"/>
</dbReference>
<dbReference type="PROSITE" id="PS51257">
    <property type="entry name" value="PROKAR_LIPOPROTEIN"/>
    <property type="match status" value="1"/>
</dbReference>
<comment type="similarity">
    <text evidence="2 9">Belongs to the glycosyl hydrolase 10 (cellulase F) family.</text>
</comment>
<dbReference type="Gene3D" id="2.60.40.10">
    <property type="entry name" value="Immunoglobulins"/>
    <property type="match status" value="1"/>
</dbReference>
<proteinExistence type="inferred from homology"/>
<dbReference type="PANTHER" id="PTHR31490">
    <property type="entry name" value="GLYCOSYL HYDROLASE"/>
    <property type="match status" value="1"/>
</dbReference>
<evidence type="ECO:0000256" key="1">
    <source>
        <dbReference type="ARBA" id="ARBA00000681"/>
    </source>
</evidence>
<dbReference type="PANTHER" id="PTHR31490:SF88">
    <property type="entry name" value="BETA-XYLANASE"/>
    <property type="match status" value="1"/>
</dbReference>
<keyword evidence="8 9" id="KW-0624">Polysaccharide degradation</keyword>
<dbReference type="eggNOG" id="COG3693">
    <property type="taxonomic scope" value="Bacteria"/>
</dbReference>
<comment type="catalytic activity">
    <reaction evidence="1 9">
        <text>Endohydrolysis of (1-&gt;4)-beta-D-xylosidic linkages in xylans.</text>
        <dbReference type="EC" id="3.2.1.8"/>
    </reaction>
</comment>